<evidence type="ECO:0000313" key="3">
    <source>
        <dbReference type="Proteomes" id="UP000608522"/>
    </source>
</evidence>
<keyword evidence="3" id="KW-1185">Reference proteome</keyword>
<evidence type="ECO:0000313" key="2">
    <source>
        <dbReference type="EMBL" id="GHI81463.1"/>
    </source>
</evidence>
<proteinExistence type="predicted"/>
<gene>
    <name evidence="2" type="ORF">Sspor_70240</name>
</gene>
<sequence length="146" mass="16032">MTTAEHLDTIDRLREKEFPPEPVRTGGSSSGPGFHLVQLARTRDFWDDDGAAGRIEEADQIGAEYGALAQAATDRWGEPQIFGLGTLRDRGFAGEEIPQPWDELGSSTDHVHLWRAGAHWIVLYVAQWACDGAYQLMAGVTVTDPP</sequence>
<feature type="compositionally biased region" description="Basic and acidic residues" evidence="1">
    <location>
        <begin position="1"/>
        <end position="19"/>
    </location>
</feature>
<reference evidence="3" key="1">
    <citation type="submission" date="2023-07" db="EMBL/GenBank/DDBJ databases">
        <title>Whole genome shotgun sequence of Streptomyces spororaveus NBRC 15456.</title>
        <authorList>
            <person name="Komaki H."/>
            <person name="Tamura T."/>
        </authorList>
    </citation>
    <scope>NUCLEOTIDE SEQUENCE [LARGE SCALE GENOMIC DNA]</scope>
    <source>
        <strain evidence="3">NBRC 15456</strain>
    </source>
</reference>
<organism evidence="2 3">
    <name type="scientific">Streptomyces spororaveus</name>
    <dbReference type="NCBI Taxonomy" id="284039"/>
    <lineage>
        <taxon>Bacteria</taxon>
        <taxon>Bacillati</taxon>
        <taxon>Actinomycetota</taxon>
        <taxon>Actinomycetes</taxon>
        <taxon>Kitasatosporales</taxon>
        <taxon>Streptomycetaceae</taxon>
        <taxon>Streptomyces</taxon>
    </lineage>
</organism>
<dbReference type="Proteomes" id="UP000608522">
    <property type="component" value="Unassembled WGS sequence"/>
</dbReference>
<dbReference type="EMBL" id="BNED01000005">
    <property type="protein sequence ID" value="GHI81463.1"/>
    <property type="molecule type" value="Genomic_DNA"/>
</dbReference>
<accession>A0ABQ3TM75</accession>
<protein>
    <submittedName>
        <fullName evidence="2">Uncharacterized protein</fullName>
    </submittedName>
</protein>
<name>A0ABQ3TM75_9ACTN</name>
<comment type="caution">
    <text evidence="2">The sequence shown here is derived from an EMBL/GenBank/DDBJ whole genome shotgun (WGS) entry which is preliminary data.</text>
</comment>
<evidence type="ECO:0000256" key="1">
    <source>
        <dbReference type="SAM" id="MobiDB-lite"/>
    </source>
</evidence>
<dbReference type="RefSeq" id="WP_202202595.1">
    <property type="nucleotide sequence ID" value="NZ_BAAATO010000044.1"/>
</dbReference>
<feature type="region of interest" description="Disordered" evidence="1">
    <location>
        <begin position="1"/>
        <end position="31"/>
    </location>
</feature>